<reference evidence="6 7" key="1">
    <citation type="submission" date="2021-02" db="EMBL/GenBank/DDBJ databases">
        <authorList>
            <person name="Park J.-S."/>
        </authorList>
    </citation>
    <scope>NUCLEOTIDE SEQUENCE [LARGE SCALE GENOMIC DNA]</scope>
    <source>
        <strain evidence="6 7">188UL20-2</strain>
    </source>
</reference>
<organism evidence="6 7">
    <name type="scientific">Vibrio ulleungensis</name>
    <dbReference type="NCBI Taxonomy" id="2807619"/>
    <lineage>
        <taxon>Bacteria</taxon>
        <taxon>Pseudomonadati</taxon>
        <taxon>Pseudomonadota</taxon>
        <taxon>Gammaproteobacteria</taxon>
        <taxon>Vibrionales</taxon>
        <taxon>Vibrionaceae</taxon>
        <taxon>Vibrio</taxon>
    </lineage>
</organism>
<dbReference type="InterPro" id="IPR005119">
    <property type="entry name" value="LysR_subst-bd"/>
</dbReference>
<dbReference type="InterPro" id="IPR036388">
    <property type="entry name" value="WH-like_DNA-bd_sf"/>
</dbReference>
<dbReference type="EMBL" id="JAFEUM010000001">
    <property type="protein sequence ID" value="MBM7035677.1"/>
    <property type="molecule type" value="Genomic_DNA"/>
</dbReference>
<dbReference type="InterPro" id="IPR036390">
    <property type="entry name" value="WH_DNA-bd_sf"/>
</dbReference>
<evidence type="ECO:0000313" key="7">
    <source>
        <dbReference type="Proteomes" id="UP000809621"/>
    </source>
</evidence>
<protein>
    <submittedName>
        <fullName evidence="6">LysR family transcriptional regulator</fullName>
    </submittedName>
</protein>
<dbReference type="InterPro" id="IPR050950">
    <property type="entry name" value="HTH-type_LysR_regulators"/>
</dbReference>
<dbReference type="PANTHER" id="PTHR30419">
    <property type="entry name" value="HTH-TYPE TRANSCRIPTIONAL REGULATOR YBHD"/>
    <property type="match status" value="1"/>
</dbReference>
<accession>A0ABS2HGT3</accession>
<dbReference type="SUPFAM" id="SSF46785">
    <property type="entry name" value="Winged helix' DNA-binding domain"/>
    <property type="match status" value="1"/>
</dbReference>
<evidence type="ECO:0000256" key="1">
    <source>
        <dbReference type="ARBA" id="ARBA00009437"/>
    </source>
</evidence>
<evidence type="ECO:0000256" key="4">
    <source>
        <dbReference type="ARBA" id="ARBA00023163"/>
    </source>
</evidence>
<sequence length="293" mass="33783">MFKKYTYFLAVARYLSLKQAATQLGISQPTLSLSISNLEKEMGVKLFHRRSKGVELTEYGEALVEHATTVHAESALFRNHIQRLQLRELGQIKLGVGEAWWECFVKQTIYSFREQYPDALFHFQFGNNQRLFELLLEGEIDLFIGHEIDIDDLSNDVKFTPLFTDSEWLYVNQEHALVNDQTVSSFPLLAVTPYMSKHSLRGVKQKRILSHQVQYEIDSLYASLDIVLHSDAVMPYTDKMAQWLEQRGLRAVVPTHPKTGIVGVYWRADSMTGVTRSLMSELEHASHRFIEQV</sequence>
<keyword evidence="7" id="KW-1185">Reference proteome</keyword>
<dbReference type="Pfam" id="PF00126">
    <property type="entry name" value="HTH_1"/>
    <property type="match status" value="1"/>
</dbReference>
<dbReference type="CDD" id="cd05466">
    <property type="entry name" value="PBP2_LTTR_substrate"/>
    <property type="match status" value="1"/>
</dbReference>
<proteinExistence type="inferred from homology"/>
<dbReference type="PANTHER" id="PTHR30419:SF8">
    <property type="entry name" value="NITROGEN ASSIMILATION TRANSCRIPTIONAL ACTIVATOR-RELATED"/>
    <property type="match status" value="1"/>
</dbReference>
<dbReference type="InterPro" id="IPR000847">
    <property type="entry name" value="LysR_HTH_N"/>
</dbReference>
<name>A0ABS2HGT3_9VIBR</name>
<evidence type="ECO:0000313" key="6">
    <source>
        <dbReference type="EMBL" id="MBM7035677.1"/>
    </source>
</evidence>
<dbReference type="Gene3D" id="1.10.10.10">
    <property type="entry name" value="Winged helix-like DNA-binding domain superfamily/Winged helix DNA-binding domain"/>
    <property type="match status" value="1"/>
</dbReference>
<evidence type="ECO:0000256" key="2">
    <source>
        <dbReference type="ARBA" id="ARBA00023015"/>
    </source>
</evidence>
<feature type="domain" description="HTH lysR-type" evidence="5">
    <location>
        <begin position="1"/>
        <end position="57"/>
    </location>
</feature>
<comment type="caution">
    <text evidence="6">The sequence shown here is derived from an EMBL/GenBank/DDBJ whole genome shotgun (WGS) entry which is preliminary data.</text>
</comment>
<keyword evidence="4" id="KW-0804">Transcription</keyword>
<dbReference type="RefSeq" id="WP_205157258.1">
    <property type="nucleotide sequence ID" value="NZ_JAFEUM010000001.1"/>
</dbReference>
<keyword evidence="2" id="KW-0805">Transcription regulation</keyword>
<evidence type="ECO:0000259" key="5">
    <source>
        <dbReference type="PROSITE" id="PS50931"/>
    </source>
</evidence>
<comment type="similarity">
    <text evidence="1">Belongs to the LysR transcriptional regulatory family.</text>
</comment>
<dbReference type="Gene3D" id="3.40.190.290">
    <property type="match status" value="1"/>
</dbReference>
<keyword evidence="3" id="KW-0238">DNA-binding</keyword>
<dbReference type="PROSITE" id="PS50931">
    <property type="entry name" value="HTH_LYSR"/>
    <property type="match status" value="1"/>
</dbReference>
<dbReference type="Pfam" id="PF03466">
    <property type="entry name" value="LysR_substrate"/>
    <property type="match status" value="1"/>
</dbReference>
<gene>
    <name evidence="6" type="ORF">JQC93_04585</name>
</gene>
<dbReference type="Proteomes" id="UP000809621">
    <property type="component" value="Unassembled WGS sequence"/>
</dbReference>
<evidence type="ECO:0000256" key="3">
    <source>
        <dbReference type="ARBA" id="ARBA00023125"/>
    </source>
</evidence>
<dbReference type="PRINTS" id="PR00039">
    <property type="entry name" value="HTHLYSR"/>
</dbReference>
<dbReference type="SUPFAM" id="SSF53850">
    <property type="entry name" value="Periplasmic binding protein-like II"/>
    <property type="match status" value="1"/>
</dbReference>